<name>A0A7T2SSZ8_SERPL</name>
<evidence type="ECO:0000313" key="2">
    <source>
        <dbReference type="Proteomes" id="UP000594967"/>
    </source>
</evidence>
<dbReference type="EMBL" id="CP065673">
    <property type="protein sequence ID" value="QPS21107.1"/>
    <property type="molecule type" value="Genomic_DNA"/>
</dbReference>
<dbReference type="Proteomes" id="UP000594967">
    <property type="component" value="Chromosome"/>
</dbReference>
<evidence type="ECO:0000313" key="1">
    <source>
        <dbReference type="EMBL" id="QPS21107.1"/>
    </source>
</evidence>
<evidence type="ECO:0008006" key="3">
    <source>
        <dbReference type="Google" id="ProtNLM"/>
    </source>
</evidence>
<organism evidence="1 2">
    <name type="scientific">Serratia plymuthica</name>
    <dbReference type="NCBI Taxonomy" id="82996"/>
    <lineage>
        <taxon>Bacteria</taxon>
        <taxon>Pseudomonadati</taxon>
        <taxon>Pseudomonadota</taxon>
        <taxon>Gammaproteobacteria</taxon>
        <taxon>Enterobacterales</taxon>
        <taxon>Yersiniaceae</taxon>
        <taxon>Serratia</taxon>
    </lineage>
</organism>
<reference evidence="1 2" key="1">
    <citation type="submission" date="2020-12" db="EMBL/GenBank/DDBJ databases">
        <title>FDA dAtabase for Regulatory Grade micrObial Sequences (FDA-ARGOS): Supporting development and validation of Infectious Disease Dx tests.</title>
        <authorList>
            <person name="Sproer C."/>
            <person name="Gronow S."/>
            <person name="Severitt S."/>
            <person name="Schroder I."/>
            <person name="Tallon L."/>
            <person name="Sadzewicz L."/>
            <person name="Zhao X."/>
            <person name="Boylan J."/>
            <person name="Ott S."/>
            <person name="Bowen H."/>
            <person name="Vavikolanu K."/>
            <person name="Mehta A."/>
            <person name="Aluvathingal J."/>
            <person name="Nadendla S."/>
            <person name="Lowell S."/>
            <person name="Myers T."/>
            <person name="Yan Y."/>
            <person name="Sichtig H."/>
        </authorList>
    </citation>
    <scope>NUCLEOTIDE SEQUENCE [LARGE SCALE GENOMIC DNA]</scope>
    <source>
        <strain evidence="1 2">FDAARGOS_907</strain>
    </source>
</reference>
<sequence>MRNKHLLVICICATFAADLKDPPSITGFLFCFPSLSLYNAQRLSVEWFQPLICENAITTHFHLIMLRSIPTPWRGLNFYTPFQLWSPILNCVLHHQARLKFHTGGLAAGFIRFFIHHNL</sequence>
<gene>
    <name evidence="1" type="ORF">I6G64_01345</name>
</gene>
<dbReference type="RefSeq" id="WP_147424932.1">
    <property type="nucleotide sequence ID" value="NZ_CAMITG010000002.1"/>
</dbReference>
<accession>A0A7T2SSZ8</accession>
<keyword evidence="2" id="KW-1185">Reference proteome</keyword>
<protein>
    <recommendedName>
        <fullName evidence="3">Secreted protein</fullName>
    </recommendedName>
</protein>
<proteinExistence type="predicted"/>